<accession>S9ZHR6</accession>
<keyword evidence="1" id="KW-1133">Transmembrane helix</keyword>
<dbReference type="Pfam" id="PF13994">
    <property type="entry name" value="PgaD"/>
    <property type="match status" value="1"/>
</dbReference>
<organism evidence="2 3">
    <name type="scientific">Thauera terpenica 58Eu</name>
    <dbReference type="NCBI Taxonomy" id="1348657"/>
    <lineage>
        <taxon>Bacteria</taxon>
        <taxon>Pseudomonadati</taxon>
        <taxon>Pseudomonadota</taxon>
        <taxon>Betaproteobacteria</taxon>
        <taxon>Rhodocyclales</taxon>
        <taxon>Zoogloeaceae</taxon>
        <taxon>Thauera</taxon>
    </lineage>
</organism>
<gene>
    <name evidence="2" type="ORF">M622_07385</name>
</gene>
<dbReference type="EMBL" id="ATJV01000103">
    <property type="protein sequence ID" value="EPZ14071.1"/>
    <property type="molecule type" value="Genomic_DNA"/>
</dbReference>
<proteinExistence type="predicted"/>
<feature type="transmembrane region" description="Helical" evidence="1">
    <location>
        <begin position="30"/>
        <end position="51"/>
    </location>
</feature>
<dbReference type="Proteomes" id="UP000015455">
    <property type="component" value="Unassembled WGS sequence"/>
</dbReference>
<comment type="caution">
    <text evidence="2">The sequence shown here is derived from an EMBL/GenBank/DDBJ whole genome shotgun (WGS) entry which is preliminary data.</text>
</comment>
<dbReference type="NCBIfam" id="TIGR03940">
    <property type="entry name" value="PGA_PgaD"/>
    <property type="match status" value="1"/>
</dbReference>
<keyword evidence="1" id="KW-0812">Transmembrane</keyword>
<keyword evidence="1" id="KW-0472">Membrane</keyword>
<evidence type="ECO:0000256" key="1">
    <source>
        <dbReference type="SAM" id="Phobius"/>
    </source>
</evidence>
<dbReference type="InterPro" id="IPR023829">
    <property type="entry name" value="PGA_PgaD"/>
</dbReference>
<dbReference type="PATRIC" id="fig|1348657.5.peg.3496"/>
<name>S9ZHR6_9RHOO</name>
<evidence type="ECO:0000313" key="3">
    <source>
        <dbReference type="Proteomes" id="UP000015455"/>
    </source>
</evidence>
<sequence>MPLLTLTGWAFFGWQFKVHMFDLGGIGGFVELISIYAAIIFLISFVLLTWAKYNHLRFRGMDRRKAFPSVTPAAIATMLGRSEESVLAWQQMRVVIVEHGEAGDIRAVTAIPQM</sequence>
<dbReference type="STRING" id="1348657.M622_07385"/>
<protein>
    <recommendedName>
        <fullName evidence="4">Poly-beta-1,6-N-acetyl-D-glucosamine biosynthesis protein PgaD</fullName>
    </recommendedName>
</protein>
<dbReference type="GO" id="GO:0043709">
    <property type="term" value="P:cell adhesion involved in single-species biofilm formation"/>
    <property type="evidence" value="ECO:0007669"/>
    <property type="project" value="InterPro"/>
</dbReference>
<evidence type="ECO:0008006" key="4">
    <source>
        <dbReference type="Google" id="ProtNLM"/>
    </source>
</evidence>
<reference evidence="2 3" key="1">
    <citation type="submission" date="2013-06" db="EMBL/GenBank/DDBJ databases">
        <title>Draft genome sequence of Thauera terpenica.</title>
        <authorList>
            <person name="Liu B."/>
            <person name="Frostegard A.H."/>
            <person name="Shapleigh J.P."/>
        </authorList>
    </citation>
    <scope>NUCLEOTIDE SEQUENCE [LARGE SCALE GENOMIC DNA]</scope>
    <source>
        <strain evidence="2 3">58Eu</strain>
    </source>
</reference>
<keyword evidence="3" id="KW-1185">Reference proteome</keyword>
<evidence type="ECO:0000313" key="2">
    <source>
        <dbReference type="EMBL" id="EPZ14071.1"/>
    </source>
</evidence>
<dbReference type="AlphaFoldDB" id="S9ZHR6"/>